<evidence type="ECO:0000313" key="8">
    <source>
        <dbReference type="Proteomes" id="UP000235145"/>
    </source>
</evidence>
<dbReference type="PANTHER" id="PTHR31973">
    <property type="entry name" value="POLYPROTEIN, PUTATIVE-RELATED"/>
    <property type="match status" value="1"/>
</dbReference>
<feature type="region of interest" description="Disordered" evidence="5">
    <location>
        <begin position="185"/>
        <end position="205"/>
    </location>
</feature>
<dbReference type="InterPro" id="IPR007527">
    <property type="entry name" value="Znf_SWIM"/>
</dbReference>
<sequence length="263" mass="31042">MRIRFKTTEYKEYFWRCATATTIPEFEAVMVELKNYDIEAYQWLLKIPPHHWARSHFSRRAISDMLLNNLCEVFNSKLVKGRDKPIISCLEFIREYLMKRVKGPWNDQHVVDMEKKECSCRKWELTGIPCKHAIASLNEIADNNEKVGELYTYVHKVYLLDTWKEMYSFKVEPIKGRAMWPKSDCPTTLVPPPHNKAIGRPKKKRRITVEERIEIQQRKRQANSQSQNDNETQSLSRKFLTVTCSKCKQKGHNARTCKTKDGN</sequence>
<comment type="caution">
    <text evidence="7">The sequence shown here is derived from an EMBL/GenBank/DDBJ whole genome shotgun (WGS) entry which is preliminary data.</text>
</comment>
<evidence type="ECO:0000313" key="7">
    <source>
        <dbReference type="EMBL" id="KAJ0225319.1"/>
    </source>
</evidence>
<keyword evidence="2 4" id="KW-0863">Zinc-finger</keyword>
<dbReference type="GO" id="GO:0008270">
    <property type="term" value="F:zinc ion binding"/>
    <property type="evidence" value="ECO:0007669"/>
    <property type="project" value="UniProtKB-KW"/>
</dbReference>
<dbReference type="Proteomes" id="UP000235145">
    <property type="component" value="Unassembled WGS sequence"/>
</dbReference>
<dbReference type="Pfam" id="PF04434">
    <property type="entry name" value="SWIM"/>
    <property type="match status" value="1"/>
</dbReference>
<keyword evidence="3" id="KW-0862">Zinc</keyword>
<dbReference type="SMART" id="SM00575">
    <property type="entry name" value="ZnF_PMZ"/>
    <property type="match status" value="1"/>
</dbReference>
<evidence type="ECO:0000256" key="4">
    <source>
        <dbReference type="PROSITE-ProRule" id="PRU00325"/>
    </source>
</evidence>
<feature type="region of interest" description="Disordered" evidence="5">
    <location>
        <begin position="216"/>
        <end position="235"/>
    </location>
</feature>
<evidence type="ECO:0000256" key="3">
    <source>
        <dbReference type="ARBA" id="ARBA00022833"/>
    </source>
</evidence>
<keyword evidence="8" id="KW-1185">Reference proteome</keyword>
<dbReference type="InterPro" id="IPR006564">
    <property type="entry name" value="Znf_PMZ"/>
</dbReference>
<name>A0A9R1XWS6_LACSA</name>
<dbReference type="AlphaFoldDB" id="A0A9R1XWS6"/>
<evidence type="ECO:0000256" key="5">
    <source>
        <dbReference type="SAM" id="MobiDB-lite"/>
    </source>
</evidence>
<accession>A0A9R1XWS6</accession>
<dbReference type="PANTHER" id="PTHR31973:SF190">
    <property type="entry name" value="MULE TRANSPOSASE DOMAIN-CONTAINING PROTEIN"/>
    <property type="match status" value="1"/>
</dbReference>
<evidence type="ECO:0000256" key="1">
    <source>
        <dbReference type="ARBA" id="ARBA00022723"/>
    </source>
</evidence>
<proteinExistence type="predicted"/>
<protein>
    <recommendedName>
        <fullName evidence="6">SWIM-type domain-containing protein</fullName>
    </recommendedName>
</protein>
<reference evidence="7 8" key="1">
    <citation type="journal article" date="2017" name="Nat. Commun.">
        <title>Genome assembly with in vitro proximity ligation data and whole-genome triplication in lettuce.</title>
        <authorList>
            <person name="Reyes-Chin-Wo S."/>
            <person name="Wang Z."/>
            <person name="Yang X."/>
            <person name="Kozik A."/>
            <person name="Arikit S."/>
            <person name="Song C."/>
            <person name="Xia L."/>
            <person name="Froenicke L."/>
            <person name="Lavelle D.O."/>
            <person name="Truco M.J."/>
            <person name="Xia R."/>
            <person name="Zhu S."/>
            <person name="Xu C."/>
            <person name="Xu H."/>
            <person name="Xu X."/>
            <person name="Cox K."/>
            <person name="Korf I."/>
            <person name="Meyers B.C."/>
            <person name="Michelmore R.W."/>
        </authorList>
    </citation>
    <scope>NUCLEOTIDE SEQUENCE [LARGE SCALE GENOMIC DNA]</scope>
    <source>
        <strain evidence="8">cv. Salinas</strain>
        <tissue evidence="7">Seedlings</tissue>
    </source>
</reference>
<feature type="domain" description="SWIM-type" evidence="6">
    <location>
        <begin position="109"/>
        <end position="141"/>
    </location>
</feature>
<feature type="compositionally biased region" description="Polar residues" evidence="5">
    <location>
        <begin position="222"/>
        <end position="235"/>
    </location>
</feature>
<gene>
    <name evidence="7" type="ORF">LSAT_V11C100031470</name>
</gene>
<organism evidence="7 8">
    <name type="scientific">Lactuca sativa</name>
    <name type="common">Garden lettuce</name>
    <dbReference type="NCBI Taxonomy" id="4236"/>
    <lineage>
        <taxon>Eukaryota</taxon>
        <taxon>Viridiplantae</taxon>
        <taxon>Streptophyta</taxon>
        <taxon>Embryophyta</taxon>
        <taxon>Tracheophyta</taxon>
        <taxon>Spermatophyta</taxon>
        <taxon>Magnoliopsida</taxon>
        <taxon>eudicotyledons</taxon>
        <taxon>Gunneridae</taxon>
        <taxon>Pentapetalae</taxon>
        <taxon>asterids</taxon>
        <taxon>campanulids</taxon>
        <taxon>Asterales</taxon>
        <taxon>Asteraceae</taxon>
        <taxon>Cichorioideae</taxon>
        <taxon>Cichorieae</taxon>
        <taxon>Lactucinae</taxon>
        <taxon>Lactuca</taxon>
    </lineage>
</organism>
<keyword evidence="1" id="KW-0479">Metal-binding</keyword>
<evidence type="ECO:0000256" key="2">
    <source>
        <dbReference type="ARBA" id="ARBA00022771"/>
    </source>
</evidence>
<evidence type="ECO:0000259" key="6">
    <source>
        <dbReference type="PROSITE" id="PS50966"/>
    </source>
</evidence>
<dbReference type="PROSITE" id="PS50966">
    <property type="entry name" value="ZF_SWIM"/>
    <property type="match status" value="1"/>
</dbReference>
<dbReference type="EMBL" id="NBSK02000001">
    <property type="protein sequence ID" value="KAJ0225319.1"/>
    <property type="molecule type" value="Genomic_DNA"/>
</dbReference>